<sequence length="67" mass="7683">MASTKIWHPTYISVVLPDSSQQLCCQNYDIHQHSIIRPSRAITTSRQFALLASWILIITISDFFSQC</sequence>
<dbReference type="HOGENOM" id="CLU_2811850_0_0_1"/>
<keyword evidence="1" id="KW-1133">Transmembrane helix</keyword>
<dbReference type="Proteomes" id="UP000054549">
    <property type="component" value="Unassembled WGS sequence"/>
</dbReference>
<reference evidence="2 3" key="1">
    <citation type="submission" date="2014-04" db="EMBL/GenBank/DDBJ databases">
        <title>Evolutionary Origins and Diversification of the Mycorrhizal Mutualists.</title>
        <authorList>
            <consortium name="DOE Joint Genome Institute"/>
            <consortium name="Mycorrhizal Genomics Consortium"/>
            <person name="Kohler A."/>
            <person name="Kuo A."/>
            <person name="Nagy L.G."/>
            <person name="Floudas D."/>
            <person name="Copeland A."/>
            <person name="Barry K.W."/>
            <person name="Cichocki N."/>
            <person name="Veneault-Fourrey C."/>
            <person name="LaButti K."/>
            <person name="Lindquist E.A."/>
            <person name="Lipzen A."/>
            <person name="Lundell T."/>
            <person name="Morin E."/>
            <person name="Murat C."/>
            <person name="Riley R."/>
            <person name="Ohm R."/>
            <person name="Sun H."/>
            <person name="Tunlid A."/>
            <person name="Henrissat B."/>
            <person name="Grigoriev I.V."/>
            <person name="Hibbett D.S."/>
            <person name="Martin F."/>
        </authorList>
    </citation>
    <scope>NUCLEOTIDE SEQUENCE [LARGE SCALE GENOMIC DNA]</scope>
    <source>
        <strain evidence="2 3">Koide BX008</strain>
    </source>
</reference>
<evidence type="ECO:0000313" key="3">
    <source>
        <dbReference type="Proteomes" id="UP000054549"/>
    </source>
</evidence>
<accession>A0A0C2T4F9</accession>
<keyword evidence="1" id="KW-0812">Transmembrane</keyword>
<keyword evidence="1" id="KW-0472">Membrane</keyword>
<gene>
    <name evidence="2" type="ORF">M378DRAFT_854996</name>
</gene>
<keyword evidence="3" id="KW-1185">Reference proteome</keyword>
<protein>
    <submittedName>
        <fullName evidence="2">Uncharacterized protein</fullName>
    </submittedName>
</protein>
<dbReference type="EMBL" id="KN818284">
    <property type="protein sequence ID" value="KIL61419.1"/>
    <property type="molecule type" value="Genomic_DNA"/>
</dbReference>
<feature type="transmembrane region" description="Helical" evidence="1">
    <location>
        <begin position="48"/>
        <end position="65"/>
    </location>
</feature>
<dbReference type="InParanoid" id="A0A0C2T4F9"/>
<organism evidence="2 3">
    <name type="scientific">Amanita muscaria (strain Koide BX008)</name>
    <dbReference type="NCBI Taxonomy" id="946122"/>
    <lineage>
        <taxon>Eukaryota</taxon>
        <taxon>Fungi</taxon>
        <taxon>Dikarya</taxon>
        <taxon>Basidiomycota</taxon>
        <taxon>Agaricomycotina</taxon>
        <taxon>Agaricomycetes</taxon>
        <taxon>Agaricomycetidae</taxon>
        <taxon>Agaricales</taxon>
        <taxon>Pluteineae</taxon>
        <taxon>Amanitaceae</taxon>
        <taxon>Amanita</taxon>
    </lineage>
</organism>
<name>A0A0C2T4F9_AMAMK</name>
<evidence type="ECO:0000256" key="1">
    <source>
        <dbReference type="SAM" id="Phobius"/>
    </source>
</evidence>
<evidence type="ECO:0000313" key="2">
    <source>
        <dbReference type="EMBL" id="KIL61419.1"/>
    </source>
</evidence>
<dbReference type="AlphaFoldDB" id="A0A0C2T4F9"/>
<proteinExistence type="predicted"/>